<evidence type="ECO:0000259" key="7">
    <source>
        <dbReference type="PROSITE" id="PS50113"/>
    </source>
</evidence>
<keyword evidence="9" id="KW-1185">Reference proteome</keyword>
<dbReference type="PROSITE" id="PS50112">
    <property type="entry name" value="PAS"/>
    <property type="match status" value="2"/>
</dbReference>
<gene>
    <name evidence="8" type="ORF">SAMN05421858_4043</name>
</gene>
<dbReference type="Pfam" id="PF15915">
    <property type="entry name" value="BAT"/>
    <property type="match status" value="1"/>
</dbReference>
<dbReference type="Proteomes" id="UP000186914">
    <property type="component" value="Unassembled WGS sequence"/>
</dbReference>
<keyword evidence="2" id="KW-0288">FMN</keyword>
<dbReference type="InterPro" id="IPR003018">
    <property type="entry name" value="GAF"/>
</dbReference>
<dbReference type="SMART" id="SM00086">
    <property type="entry name" value="PAC"/>
    <property type="match status" value="1"/>
</dbReference>
<dbReference type="Pfam" id="PF04967">
    <property type="entry name" value="HTH_10"/>
    <property type="match status" value="1"/>
</dbReference>
<evidence type="ECO:0000256" key="2">
    <source>
        <dbReference type="ARBA" id="ARBA00022643"/>
    </source>
</evidence>
<dbReference type="InterPro" id="IPR029016">
    <property type="entry name" value="GAF-like_dom_sf"/>
</dbReference>
<dbReference type="NCBIfam" id="TIGR00229">
    <property type="entry name" value="sensory_box"/>
    <property type="match status" value="1"/>
</dbReference>
<dbReference type="Pfam" id="PF13185">
    <property type="entry name" value="GAF_2"/>
    <property type="match status" value="1"/>
</dbReference>
<dbReference type="SUPFAM" id="SSF55785">
    <property type="entry name" value="PYP-like sensor domain (PAS domain)"/>
    <property type="match status" value="2"/>
</dbReference>
<dbReference type="InterPro" id="IPR031803">
    <property type="entry name" value="BAT_GAF/HTH-assoc"/>
</dbReference>
<dbReference type="SMART" id="SM00091">
    <property type="entry name" value="PAS"/>
    <property type="match status" value="2"/>
</dbReference>
<keyword evidence="1" id="KW-0285">Flavoprotein</keyword>
<dbReference type="PANTHER" id="PTHR47429:SF2">
    <property type="entry name" value="PROTEIN TWIN LOV 1"/>
    <property type="match status" value="1"/>
</dbReference>
<keyword evidence="5" id="KW-0804">Transcription</keyword>
<evidence type="ECO:0000313" key="8">
    <source>
        <dbReference type="EMBL" id="SIR83388.1"/>
    </source>
</evidence>
<dbReference type="PANTHER" id="PTHR47429">
    <property type="entry name" value="PROTEIN TWIN LOV 1"/>
    <property type="match status" value="1"/>
</dbReference>
<name>A0A1N7E5V6_9EURY</name>
<proteinExistence type="predicted"/>
<organism evidence="8 9">
    <name type="scientific">Haladaptatus litoreus</name>
    <dbReference type="NCBI Taxonomy" id="553468"/>
    <lineage>
        <taxon>Archaea</taxon>
        <taxon>Methanobacteriati</taxon>
        <taxon>Methanobacteriota</taxon>
        <taxon>Stenosarchaea group</taxon>
        <taxon>Halobacteria</taxon>
        <taxon>Halobacteriales</taxon>
        <taxon>Haladaptataceae</taxon>
        <taxon>Haladaptatus</taxon>
    </lineage>
</organism>
<sequence>MDTADQTRTARQAVERLADPVVAFDTDWQVTYLNDPARDIFGFGIGERLPEALPTTAGETMHERCQASIADGDSCSFWLSLGDTQYEATTHPDEDGVTLVFQECDVLEDVAAELQLKERAINEAPVGITIADAQPNDEPLIYVNEAFEELTGYDSEDVLGQNCRFLQGEDSDPDAVAEMRTAIDNEEPVSVELCNYRNDGEKFWNRVDIAPIRDDAGEVTHYGGFQTDITERKDAEFAARRRAKEREHLLERIEGLLGDVTSAVVEAPTRTAIETAVCERVSSVEPYNFAWVGERDIRTDSVEVRAVAGDCDPKPDHPLVIDALETGELQVDELGVEGCEAVAALPIAYDDTEYGVLVICATRQDAFDEREQVVLRSLGRAIASAINARETRRILIADSVVEAEFAFRSADLFFVDIAKQTGADIEYLQSTNRDDGSVVSFFSVRGASPDDVIAAVEDRESVTEARLVAENDGEALFEFVLPSGTLVSTMSEYGGKTQAISATPNDSRVVVEFPQEADVRGLVERLKQSYPGTELLAYRHRERPAKTRQDFIENLTENLTERQLTALQTAYVSGFFDWPRPVTGEELAESMQISRSTFHEHLRAAERKLCGEFFGDEPV</sequence>
<keyword evidence="4" id="KW-0805">Transcription regulation</keyword>
<dbReference type="Pfam" id="PF13426">
    <property type="entry name" value="PAS_9"/>
    <property type="match status" value="1"/>
</dbReference>
<evidence type="ECO:0000256" key="4">
    <source>
        <dbReference type="ARBA" id="ARBA00023015"/>
    </source>
</evidence>
<dbReference type="SUPFAM" id="SSF55781">
    <property type="entry name" value="GAF domain-like"/>
    <property type="match status" value="1"/>
</dbReference>
<evidence type="ECO:0000256" key="3">
    <source>
        <dbReference type="ARBA" id="ARBA00022991"/>
    </source>
</evidence>
<evidence type="ECO:0000256" key="1">
    <source>
        <dbReference type="ARBA" id="ARBA00022630"/>
    </source>
</evidence>
<dbReference type="Gene3D" id="3.30.450.20">
    <property type="entry name" value="PAS domain"/>
    <property type="match status" value="2"/>
</dbReference>
<dbReference type="InterPro" id="IPR001610">
    <property type="entry name" value="PAC"/>
</dbReference>
<dbReference type="InterPro" id="IPR007050">
    <property type="entry name" value="HTH_bacterioopsin"/>
</dbReference>
<feature type="domain" description="PAC" evidence="7">
    <location>
        <begin position="189"/>
        <end position="241"/>
    </location>
</feature>
<evidence type="ECO:0000313" key="9">
    <source>
        <dbReference type="Proteomes" id="UP000186914"/>
    </source>
</evidence>
<feature type="domain" description="PAS" evidence="6">
    <location>
        <begin position="113"/>
        <end position="186"/>
    </location>
</feature>
<dbReference type="InterPro" id="IPR035965">
    <property type="entry name" value="PAS-like_dom_sf"/>
</dbReference>
<feature type="domain" description="PAS" evidence="6">
    <location>
        <begin position="6"/>
        <end position="47"/>
    </location>
</feature>
<dbReference type="CDD" id="cd00130">
    <property type="entry name" value="PAS"/>
    <property type="match status" value="1"/>
</dbReference>
<evidence type="ECO:0000256" key="5">
    <source>
        <dbReference type="ARBA" id="ARBA00023163"/>
    </source>
</evidence>
<keyword evidence="3" id="KW-0157">Chromophore</keyword>
<dbReference type="PROSITE" id="PS50113">
    <property type="entry name" value="PAC"/>
    <property type="match status" value="1"/>
</dbReference>
<protein>
    <submittedName>
        <fullName evidence="8">PAS domain S-box-containing protein</fullName>
    </submittedName>
</protein>
<dbReference type="InterPro" id="IPR000014">
    <property type="entry name" value="PAS"/>
</dbReference>
<dbReference type="InterPro" id="IPR000700">
    <property type="entry name" value="PAS-assoc_C"/>
</dbReference>
<dbReference type="Pfam" id="PF13188">
    <property type="entry name" value="PAS_8"/>
    <property type="match status" value="1"/>
</dbReference>
<reference evidence="9" key="1">
    <citation type="submission" date="2017-01" db="EMBL/GenBank/DDBJ databases">
        <authorList>
            <person name="Varghese N."/>
            <person name="Submissions S."/>
        </authorList>
    </citation>
    <scope>NUCLEOTIDE SEQUENCE [LARGE SCALE GENOMIC DNA]</scope>
    <source>
        <strain evidence="9">CGMCC 1.7737</strain>
    </source>
</reference>
<dbReference type="EMBL" id="FTNO01000005">
    <property type="protein sequence ID" value="SIR83388.1"/>
    <property type="molecule type" value="Genomic_DNA"/>
</dbReference>
<accession>A0A1N7E5V6</accession>
<dbReference type="AlphaFoldDB" id="A0A1N7E5V6"/>
<evidence type="ECO:0000259" key="6">
    <source>
        <dbReference type="PROSITE" id="PS50112"/>
    </source>
</evidence>
<dbReference type="RefSeq" id="WP_076431977.1">
    <property type="nucleotide sequence ID" value="NZ_FTNO01000005.1"/>
</dbReference>
<dbReference type="OrthoDB" id="106505at2157"/>
<dbReference type="Gene3D" id="3.30.450.40">
    <property type="match status" value="1"/>
</dbReference>